<feature type="transmembrane region" description="Helical" evidence="5">
    <location>
        <begin position="386"/>
        <end position="407"/>
    </location>
</feature>
<reference evidence="7 8" key="1">
    <citation type="journal article" date="2018" name="Nat. Ecol. Evol.">
        <title>Pezizomycetes genomes reveal the molecular basis of ectomycorrhizal truffle lifestyle.</title>
        <authorList>
            <person name="Murat C."/>
            <person name="Payen T."/>
            <person name="Noel B."/>
            <person name="Kuo A."/>
            <person name="Morin E."/>
            <person name="Chen J."/>
            <person name="Kohler A."/>
            <person name="Krizsan K."/>
            <person name="Balestrini R."/>
            <person name="Da Silva C."/>
            <person name="Montanini B."/>
            <person name="Hainaut M."/>
            <person name="Levati E."/>
            <person name="Barry K.W."/>
            <person name="Belfiori B."/>
            <person name="Cichocki N."/>
            <person name="Clum A."/>
            <person name="Dockter R.B."/>
            <person name="Fauchery L."/>
            <person name="Guy J."/>
            <person name="Iotti M."/>
            <person name="Le Tacon F."/>
            <person name="Lindquist E.A."/>
            <person name="Lipzen A."/>
            <person name="Malagnac F."/>
            <person name="Mello A."/>
            <person name="Molinier V."/>
            <person name="Miyauchi S."/>
            <person name="Poulain J."/>
            <person name="Riccioni C."/>
            <person name="Rubini A."/>
            <person name="Sitrit Y."/>
            <person name="Splivallo R."/>
            <person name="Traeger S."/>
            <person name="Wang M."/>
            <person name="Zifcakova L."/>
            <person name="Wipf D."/>
            <person name="Zambonelli A."/>
            <person name="Paolocci F."/>
            <person name="Nowrousian M."/>
            <person name="Ottonello S."/>
            <person name="Baldrian P."/>
            <person name="Spatafora J.W."/>
            <person name="Henrissat B."/>
            <person name="Nagy L.G."/>
            <person name="Aury J.M."/>
            <person name="Wincker P."/>
            <person name="Grigoriev I.V."/>
            <person name="Bonfante P."/>
            <person name="Martin F.M."/>
        </authorList>
    </citation>
    <scope>NUCLEOTIDE SEQUENCE [LARGE SCALE GENOMIC DNA]</scope>
    <source>
        <strain evidence="7 8">ATCC MYA-4762</strain>
    </source>
</reference>
<protein>
    <submittedName>
        <fullName evidence="7">MFS general substrate transporter</fullName>
    </submittedName>
</protein>
<dbReference type="Proteomes" id="UP000267821">
    <property type="component" value="Unassembled WGS sequence"/>
</dbReference>
<feature type="transmembrane region" description="Helical" evidence="5">
    <location>
        <begin position="109"/>
        <end position="131"/>
    </location>
</feature>
<dbReference type="InterPro" id="IPR020846">
    <property type="entry name" value="MFS_dom"/>
</dbReference>
<evidence type="ECO:0000256" key="4">
    <source>
        <dbReference type="ARBA" id="ARBA00023136"/>
    </source>
</evidence>
<feature type="transmembrane region" description="Helical" evidence="5">
    <location>
        <begin position="291"/>
        <end position="312"/>
    </location>
</feature>
<evidence type="ECO:0000313" key="7">
    <source>
        <dbReference type="EMBL" id="RPB28883.1"/>
    </source>
</evidence>
<name>A0A3N4M137_9PEZI</name>
<keyword evidence="8" id="KW-1185">Reference proteome</keyword>
<evidence type="ECO:0000259" key="6">
    <source>
        <dbReference type="PROSITE" id="PS50850"/>
    </source>
</evidence>
<dbReference type="InParanoid" id="A0A3N4M137"/>
<dbReference type="GO" id="GO:0016020">
    <property type="term" value="C:membrane"/>
    <property type="evidence" value="ECO:0007669"/>
    <property type="project" value="UniProtKB-SubCell"/>
</dbReference>
<evidence type="ECO:0000256" key="5">
    <source>
        <dbReference type="SAM" id="Phobius"/>
    </source>
</evidence>
<dbReference type="Pfam" id="PF07690">
    <property type="entry name" value="MFS_1"/>
    <property type="match status" value="1"/>
</dbReference>
<dbReference type="InterPro" id="IPR011701">
    <property type="entry name" value="MFS"/>
</dbReference>
<feature type="transmembrane region" description="Helical" evidence="5">
    <location>
        <begin position="33"/>
        <end position="54"/>
    </location>
</feature>
<evidence type="ECO:0000256" key="3">
    <source>
        <dbReference type="ARBA" id="ARBA00022989"/>
    </source>
</evidence>
<sequence>MITSMYTFITPFASSIAAPAALAYNKEFGVTDATISSMTVSIFLLGFAIGPLFFAPLSEMYGRMIIMHLSTFMIVLRLLSGLSGSAPLALGAGILSDVWAPMELARASAIYALGPLIGPITAPIIAGFIVQNLQWRWVFWSLTILIGVAMVTGFILYRTETYAIVLLNRKAKELRAETGNLHLHTVFETTKDTRTIFQVSIFRPFKLLVMNPVLLMLGLFMAFVYGFLYLMFVTFPTLFQGVYHQKPGVAGLNYLGCGVGFLIGLCAWTPLMQYFFKRLTVANGGVSKPEFRLPVIFFGGILVPTGLFWYGWSAENHLHWVMPLIGAAIFCCGMISVFTAVQTYLIDMSPRYAASAVSAATVFRSFFGFAFPLFGGQLYDKLGYGWGNSLLAFIAIPLGLIFPLVIYKFGEGWRIAAEASFRRDESST</sequence>
<keyword evidence="2 5" id="KW-0812">Transmembrane</keyword>
<feature type="transmembrane region" description="Helical" evidence="5">
    <location>
        <begin position="353"/>
        <end position="374"/>
    </location>
</feature>
<keyword evidence="4 5" id="KW-0472">Membrane</keyword>
<feature type="transmembrane region" description="Helical" evidence="5">
    <location>
        <begin position="213"/>
        <end position="232"/>
    </location>
</feature>
<dbReference type="STRING" id="1051890.A0A3N4M137"/>
<dbReference type="OrthoDB" id="6770063at2759"/>
<dbReference type="PANTHER" id="PTHR23502:SF60">
    <property type="entry name" value="MAJOR FACILITATOR SUPERFAMILY (MFS) PROFILE DOMAIN-CONTAINING PROTEIN-RELATED"/>
    <property type="match status" value="1"/>
</dbReference>
<feature type="transmembrane region" description="Helical" evidence="5">
    <location>
        <begin position="252"/>
        <end position="271"/>
    </location>
</feature>
<evidence type="ECO:0000313" key="8">
    <source>
        <dbReference type="Proteomes" id="UP000267821"/>
    </source>
</evidence>
<feature type="transmembrane region" description="Helical" evidence="5">
    <location>
        <begin position="318"/>
        <end position="341"/>
    </location>
</feature>
<dbReference type="AlphaFoldDB" id="A0A3N4M137"/>
<evidence type="ECO:0000256" key="1">
    <source>
        <dbReference type="ARBA" id="ARBA00004141"/>
    </source>
</evidence>
<feature type="domain" description="Major facilitator superfamily (MFS) profile" evidence="6">
    <location>
        <begin position="1"/>
        <end position="414"/>
    </location>
</feature>
<dbReference type="SUPFAM" id="SSF103473">
    <property type="entry name" value="MFS general substrate transporter"/>
    <property type="match status" value="1"/>
</dbReference>
<dbReference type="FunFam" id="1.20.1250.20:FF:000011">
    <property type="entry name" value="MFS multidrug transporter, putative"/>
    <property type="match status" value="1"/>
</dbReference>
<proteinExistence type="predicted"/>
<dbReference type="EMBL" id="ML121528">
    <property type="protein sequence ID" value="RPB28883.1"/>
    <property type="molecule type" value="Genomic_DNA"/>
</dbReference>
<evidence type="ECO:0000256" key="2">
    <source>
        <dbReference type="ARBA" id="ARBA00022692"/>
    </source>
</evidence>
<organism evidence="7 8">
    <name type="scientific">Terfezia boudieri ATCC MYA-4762</name>
    <dbReference type="NCBI Taxonomy" id="1051890"/>
    <lineage>
        <taxon>Eukaryota</taxon>
        <taxon>Fungi</taxon>
        <taxon>Dikarya</taxon>
        <taxon>Ascomycota</taxon>
        <taxon>Pezizomycotina</taxon>
        <taxon>Pezizomycetes</taxon>
        <taxon>Pezizales</taxon>
        <taxon>Pezizaceae</taxon>
        <taxon>Terfezia</taxon>
    </lineage>
</organism>
<dbReference type="PANTHER" id="PTHR23502">
    <property type="entry name" value="MAJOR FACILITATOR SUPERFAMILY"/>
    <property type="match status" value="1"/>
</dbReference>
<keyword evidence="3 5" id="KW-1133">Transmembrane helix</keyword>
<gene>
    <name evidence="7" type="ORF">L211DRAFT_855084</name>
</gene>
<accession>A0A3N4M137</accession>
<dbReference type="Gene3D" id="1.20.1250.20">
    <property type="entry name" value="MFS general substrate transporter like domains"/>
    <property type="match status" value="1"/>
</dbReference>
<feature type="transmembrane region" description="Helical" evidence="5">
    <location>
        <begin position="137"/>
        <end position="157"/>
    </location>
</feature>
<comment type="subcellular location">
    <subcellularLocation>
        <location evidence="1">Membrane</location>
        <topology evidence="1">Multi-pass membrane protein</topology>
    </subcellularLocation>
</comment>
<dbReference type="PROSITE" id="PS50850">
    <property type="entry name" value="MFS"/>
    <property type="match status" value="1"/>
</dbReference>
<dbReference type="CDD" id="cd17323">
    <property type="entry name" value="MFS_Tpo1_MDR_like"/>
    <property type="match status" value="1"/>
</dbReference>
<dbReference type="GO" id="GO:0022857">
    <property type="term" value="F:transmembrane transporter activity"/>
    <property type="evidence" value="ECO:0007669"/>
    <property type="project" value="InterPro"/>
</dbReference>
<dbReference type="InterPro" id="IPR036259">
    <property type="entry name" value="MFS_trans_sf"/>
</dbReference>